<evidence type="ECO:0000313" key="2">
    <source>
        <dbReference type="EMBL" id="CAB9506489.1"/>
    </source>
</evidence>
<dbReference type="AlphaFoldDB" id="A0A9N8DT32"/>
<dbReference type="EMBL" id="CAICTM010000267">
    <property type="protein sequence ID" value="CAB9506489.1"/>
    <property type="molecule type" value="Genomic_DNA"/>
</dbReference>
<protein>
    <submittedName>
        <fullName evidence="2">Uncharacterized protein</fullName>
    </submittedName>
</protein>
<accession>A0A9N8DT32</accession>
<dbReference type="OrthoDB" id="427138at2759"/>
<gene>
    <name evidence="2" type="ORF">SEMRO_268_G103800.1</name>
</gene>
<keyword evidence="3" id="KW-1185">Reference proteome</keyword>
<feature type="transmembrane region" description="Helical" evidence="1">
    <location>
        <begin position="220"/>
        <end position="242"/>
    </location>
</feature>
<feature type="transmembrane region" description="Helical" evidence="1">
    <location>
        <begin position="148"/>
        <end position="168"/>
    </location>
</feature>
<proteinExistence type="predicted"/>
<organism evidence="2 3">
    <name type="scientific">Seminavis robusta</name>
    <dbReference type="NCBI Taxonomy" id="568900"/>
    <lineage>
        <taxon>Eukaryota</taxon>
        <taxon>Sar</taxon>
        <taxon>Stramenopiles</taxon>
        <taxon>Ochrophyta</taxon>
        <taxon>Bacillariophyta</taxon>
        <taxon>Bacillariophyceae</taxon>
        <taxon>Bacillariophycidae</taxon>
        <taxon>Naviculales</taxon>
        <taxon>Naviculaceae</taxon>
        <taxon>Seminavis</taxon>
    </lineage>
</organism>
<sequence length="322" mass="36091">MSDGSEATGGGLKPIVQSLAKPLGAFLTWFIPTVITQGRKALELYRKLPQNFIEFMIGVIFCFFGGVYPTLFAAVQAAENGGRKTVMAAIHDLANEVTIIIDESKKDDAKDEDKDGKADVTEISGSEYLQRKTLLVLRKMNPDKIDKAMYSIYRVWLAVAAVLTLKFAKTINFALSIAEFLNRPCDRVVTPVLQAAIPDEYDKWVPVVLRWITKSIAMSIAWYIQSIQSAFTSALIGGVMIGRSFVQFCNYRGIDLGGLIPEKHEDTMVDEVLSYIFAALGFYFQFSIGFKVPSPWNMLLWPFNSAEYYIRWSITKKTGIEI</sequence>
<comment type="caution">
    <text evidence="2">The sequence shown here is derived from an EMBL/GenBank/DDBJ whole genome shotgun (WGS) entry which is preliminary data.</text>
</comment>
<dbReference type="Proteomes" id="UP001153069">
    <property type="component" value="Unassembled WGS sequence"/>
</dbReference>
<keyword evidence="1" id="KW-0812">Transmembrane</keyword>
<keyword evidence="1" id="KW-0472">Membrane</keyword>
<reference evidence="2" key="1">
    <citation type="submission" date="2020-06" db="EMBL/GenBank/DDBJ databases">
        <authorList>
            <consortium name="Plant Systems Biology data submission"/>
        </authorList>
    </citation>
    <scope>NUCLEOTIDE SEQUENCE</scope>
    <source>
        <strain evidence="2">D6</strain>
    </source>
</reference>
<evidence type="ECO:0000313" key="3">
    <source>
        <dbReference type="Proteomes" id="UP001153069"/>
    </source>
</evidence>
<name>A0A9N8DT32_9STRA</name>
<evidence type="ECO:0000256" key="1">
    <source>
        <dbReference type="SAM" id="Phobius"/>
    </source>
</evidence>
<feature type="transmembrane region" description="Helical" evidence="1">
    <location>
        <begin position="272"/>
        <end position="290"/>
    </location>
</feature>
<keyword evidence="1" id="KW-1133">Transmembrane helix</keyword>
<feature type="transmembrane region" description="Helical" evidence="1">
    <location>
        <begin position="52"/>
        <end position="75"/>
    </location>
</feature>